<dbReference type="CDD" id="cd21696">
    <property type="entry name" value="GINS_B_Psf1"/>
    <property type="match status" value="1"/>
</dbReference>
<sequence length="257" mass="28379">MQGKRNQVRVVDEGKKRGEGERSTLLGDNAQQLVVESHRSVQTRSLLPYNASAVRTVIRESHNLSQAITTTAAPFVGTQGVQPTPGVSAELTISALALNRNKRALYVYHQQRIDTIKDKFWEKGGVPSNVFAQGMETRSNMTTFDEAFAKGYSDLCLQFKTSWYGSSRGDGDLMDEEDDYDDEGEPVQLMDAVDLFGGGTNIAPPKDLMVDVRVIKDVGDVELLSGNRINLEKGKQYYLPREDVEAMVVSGAVELVE</sequence>
<comment type="subunit">
    <text evidence="6">Component of the GINS complex.</text>
</comment>
<dbReference type="GO" id="GO:1902983">
    <property type="term" value="P:DNA strand elongation involved in mitotic DNA replication"/>
    <property type="evidence" value="ECO:0007669"/>
    <property type="project" value="TreeGrafter"/>
</dbReference>
<feature type="region of interest" description="Disordered" evidence="7">
    <location>
        <begin position="1"/>
        <end position="22"/>
    </location>
</feature>
<comment type="function">
    <text evidence="6">Required for correct functioning of the GINS complex, a complex that plays an essential role in the initiation of DNA replication, and progression of DNA replication forks. GINS complex seems to bind preferentially to single-stranded DNA.</text>
</comment>
<keyword evidence="11" id="KW-1185">Reference proteome</keyword>
<evidence type="ECO:0000256" key="3">
    <source>
        <dbReference type="ARBA" id="ARBA00015143"/>
    </source>
</evidence>
<dbReference type="AlphaFoldDB" id="A0A0D6EQL9"/>
<dbReference type="Pfam" id="PF05916">
    <property type="entry name" value="Sld5"/>
    <property type="match status" value="1"/>
</dbReference>
<dbReference type="SUPFAM" id="SSF158573">
    <property type="entry name" value="GINS helical bundle-like"/>
    <property type="match status" value="1"/>
</dbReference>
<protein>
    <recommendedName>
        <fullName evidence="3 6">DNA replication complex GINS protein PSF1</fullName>
    </recommendedName>
</protein>
<dbReference type="InterPro" id="IPR005339">
    <property type="entry name" value="GINS_Psf1"/>
</dbReference>
<evidence type="ECO:0000259" key="9">
    <source>
        <dbReference type="Pfam" id="PF24997"/>
    </source>
</evidence>
<dbReference type="Pfam" id="PF24997">
    <property type="entry name" value="PSF1_C"/>
    <property type="match status" value="1"/>
</dbReference>
<keyword evidence="5 6" id="KW-0539">Nucleus</keyword>
<dbReference type="PANTHER" id="PTHR12914:SF2">
    <property type="entry name" value="DNA REPLICATION COMPLEX GINS PROTEIN PSF1"/>
    <property type="match status" value="1"/>
</dbReference>
<keyword evidence="4 6" id="KW-0235">DNA replication</keyword>
<feature type="compositionally biased region" description="Basic and acidic residues" evidence="7">
    <location>
        <begin position="10"/>
        <end position="22"/>
    </location>
</feature>
<evidence type="ECO:0000256" key="4">
    <source>
        <dbReference type="ARBA" id="ARBA00022705"/>
    </source>
</evidence>
<feature type="domain" description="GINS subunit" evidence="8">
    <location>
        <begin position="91"/>
        <end position="163"/>
    </location>
</feature>
<proteinExistence type="inferred from homology"/>
<comment type="subcellular location">
    <subcellularLocation>
        <location evidence="1 6">Nucleus</location>
    </subcellularLocation>
</comment>
<dbReference type="OrthoDB" id="10252587at2759"/>
<dbReference type="InterPro" id="IPR021151">
    <property type="entry name" value="GINS_A"/>
</dbReference>
<gene>
    <name evidence="10" type="primary">SPOSA6832_04167</name>
</gene>
<dbReference type="Proteomes" id="UP000243876">
    <property type="component" value="Unassembled WGS sequence"/>
</dbReference>
<dbReference type="InterPro" id="IPR056783">
    <property type="entry name" value="PSF1_C"/>
</dbReference>
<dbReference type="Gene3D" id="1.20.58.1030">
    <property type="match status" value="1"/>
</dbReference>
<dbReference type="EMBL" id="CENE01000024">
    <property type="protein sequence ID" value="CEQ42362.1"/>
    <property type="molecule type" value="Genomic_DNA"/>
</dbReference>
<name>A0A0D6EQL9_SPOSA</name>
<evidence type="ECO:0000259" key="8">
    <source>
        <dbReference type="Pfam" id="PF05916"/>
    </source>
</evidence>
<reference evidence="11" key="1">
    <citation type="submission" date="2015-02" db="EMBL/GenBank/DDBJ databases">
        <authorList>
            <person name="Gon?alves P."/>
        </authorList>
    </citation>
    <scope>NUCLEOTIDE SEQUENCE [LARGE SCALE GENOMIC DNA]</scope>
</reference>
<dbReference type="GO" id="GO:0000811">
    <property type="term" value="C:GINS complex"/>
    <property type="evidence" value="ECO:0007669"/>
    <property type="project" value="UniProtKB-UniRule"/>
</dbReference>
<feature type="domain" description="DNA replication complex GINS protein PSF1 C-terminal" evidence="9">
    <location>
        <begin position="206"/>
        <end position="254"/>
    </location>
</feature>
<evidence type="ECO:0000256" key="1">
    <source>
        <dbReference type="ARBA" id="ARBA00004123"/>
    </source>
</evidence>
<organism evidence="10 11">
    <name type="scientific">Sporidiobolus salmonicolor</name>
    <name type="common">Yeast-like fungus</name>
    <name type="synonym">Sporobolomyces salmonicolor</name>
    <dbReference type="NCBI Taxonomy" id="5005"/>
    <lineage>
        <taxon>Eukaryota</taxon>
        <taxon>Fungi</taxon>
        <taxon>Dikarya</taxon>
        <taxon>Basidiomycota</taxon>
        <taxon>Pucciniomycotina</taxon>
        <taxon>Microbotryomycetes</taxon>
        <taxon>Sporidiobolales</taxon>
        <taxon>Sporidiobolaceae</taxon>
        <taxon>Sporobolomyces</taxon>
    </lineage>
</organism>
<evidence type="ECO:0000313" key="10">
    <source>
        <dbReference type="EMBL" id="CEQ42362.1"/>
    </source>
</evidence>
<evidence type="ECO:0000256" key="5">
    <source>
        <dbReference type="ARBA" id="ARBA00023242"/>
    </source>
</evidence>
<dbReference type="PANTHER" id="PTHR12914">
    <property type="entry name" value="PARTNER OF SLD5"/>
    <property type="match status" value="1"/>
</dbReference>
<comment type="similarity">
    <text evidence="2 6">Belongs to the GINS1/PSF1 family.</text>
</comment>
<dbReference type="CDD" id="cd11710">
    <property type="entry name" value="GINS_A_psf1"/>
    <property type="match status" value="1"/>
</dbReference>
<accession>A0A0D6EQL9</accession>
<evidence type="ECO:0000256" key="2">
    <source>
        <dbReference type="ARBA" id="ARBA00006677"/>
    </source>
</evidence>
<dbReference type="InterPro" id="IPR036224">
    <property type="entry name" value="GINS_bundle-like_dom_sf"/>
</dbReference>
<evidence type="ECO:0000313" key="11">
    <source>
        <dbReference type="Proteomes" id="UP000243876"/>
    </source>
</evidence>
<evidence type="ECO:0000256" key="7">
    <source>
        <dbReference type="SAM" id="MobiDB-lite"/>
    </source>
</evidence>
<evidence type="ECO:0000256" key="6">
    <source>
        <dbReference type="RuleBase" id="RU368085"/>
    </source>
</evidence>